<protein>
    <submittedName>
        <fullName evidence="1">Uncharacterized protein</fullName>
    </submittedName>
</protein>
<dbReference type="AlphaFoldDB" id="A0A6C0I0Z3"/>
<evidence type="ECO:0000313" key="1">
    <source>
        <dbReference type="EMBL" id="QHT86075.1"/>
    </source>
</evidence>
<proteinExistence type="predicted"/>
<accession>A0A6C0I0Z3</accession>
<organism evidence="1">
    <name type="scientific">viral metagenome</name>
    <dbReference type="NCBI Taxonomy" id="1070528"/>
    <lineage>
        <taxon>unclassified sequences</taxon>
        <taxon>metagenomes</taxon>
        <taxon>organismal metagenomes</taxon>
    </lineage>
</organism>
<reference evidence="1" key="1">
    <citation type="journal article" date="2020" name="Nature">
        <title>Giant virus diversity and host interactions through global metagenomics.</title>
        <authorList>
            <person name="Schulz F."/>
            <person name="Roux S."/>
            <person name="Paez-Espino D."/>
            <person name="Jungbluth S."/>
            <person name="Walsh D.A."/>
            <person name="Denef V.J."/>
            <person name="McMahon K.D."/>
            <person name="Konstantinidis K.T."/>
            <person name="Eloe-Fadrosh E.A."/>
            <person name="Kyrpides N.C."/>
            <person name="Woyke T."/>
        </authorList>
    </citation>
    <scope>NUCLEOTIDE SEQUENCE</scope>
    <source>
        <strain evidence="1">GVMAG-M-3300023184-184</strain>
    </source>
</reference>
<name>A0A6C0I0Z3_9ZZZZ</name>
<dbReference type="EMBL" id="MN740058">
    <property type="protein sequence ID" value="QHT86075.1"/>
    <property type="molecule type" value="Genomic_DNA"/>
</dbReference>
<sequence length="44" mass="5437">MKRTWSRKYKLSINCKKPRGFSQRQYCKYGKRKTQKNRIKLGKN</sequence>